<dbReference type="AlphaFoldDB" id="A0A1G6A4Q5"/>
<protein>
    <submittedName>
        <fullName evidence="2">Uncharacterized protein</fullName>
    </submittedName>
</protein>
<dbReference type="Proteomes" id="UP000199228">
    <property type="component" value="Unassembled WGS sequence"/>
</dbReference>
<feature type="compositionally biased region" description="Low complexity" evidence="1">
    <location>
        <begin position="177"/>
        <end position="191"/>
    </location>
</feature>
<sequence>MEHSERVSSMKINATSYDPYLAAITQSQLETPKQQVNADVDVPDMDSYIPTQRPDDMPIPTGTYNATGMMVGELPDLPPIEATNTDSKTNTSSEFMDALSQAFRANEDSIQMTMDSLGLTVEDLAKEENMSALAAAMNEGAVNLGLPQIEDLEGTVDSLMEVISGVDLAASGAGKTASEGQSATSDSSSSEAEVETQIVTIDGVTYLETTTTENGITTVERTEISSVESV</sequence>
<reference evidence="2 3" key="1">
    <citation type="submission" date="2016-10" db="EMBL/GenBank/DDBJ databases">
        <authorList>
            <person name="de Groot N.N."/>
        </authorList>
    </citation>
    <scope>NUCLEOTIDE SEQUENCE [LARGE SCALE GENOMIC DNA]</scope>
    <source>
        <strain evidence="2 3">DSM 3217</strain>
    </source>
</reference>
<evidence type="ECO:0000256" key="1">
    <source>
        <dbReference type="SAM" id="MobiDB-lite"/>
    </source>
</evidence>
<feature type="region of interest" description="Disordered" evidence="1">
    <location>
        <begin position="172"/>
        <end position="195"/>
    </location>
</feature>
<proteinExistence type="predicted"/>
<dbReference type="RefSeq" id="WP_090171328.1">
    <property type="nucleotide sequence ID" value="NZ_FMXR01000004.1"/>
</dbReference>
<evidence type="ECO:0000313" key="2">
    <source>
        <dbReference type="EMBL" id="SDB03402.1"/>
    </source>
</evidence>
<evidence type="ECO:0000313" key="3">
    <source>
        <dbReference type="Proteomes" id="UP000199228"/>
    </source>
</evidence>
<accession>A0A1G6A4Q5</accession>
<name>A0A1G6A4Q5_EUBOX</name>
<keyword evidence="3" id="KW-1185">Reference proteome</keyword>
<organism evidence="2 3">
    <name type="scientific">Eubacterium oxidoreducens</name>
    <dbReference type="NCBI Taxonomy" id="1732"/>
    <lineage>
        <taxon>Bacteria</taxon>
        <taxon>Bacillati</taxon>
        <taxon>Bacillota</taxon>
        <taxon>Clostridia</taxon>
        <taxon>Eubacteriales</taxon>
        <taxon>Eubacteriaceae</taxon>
        <taxon>Eubacterium</taxon>
    </lineage>
</organism>
<dbReference type="OrthoDB" id="10017796at2"/>
<dbReference type="EMBL" id="FMXR01000004">
    <property type="protein sequence ID" value="SDB03402.1"/>
    <property type="molecule type" value="Genomic_DNA"/>
</dbReference>
<gene>
    <name evidence="2" type="ORF">SAMN02910417_00261</name>
</gene>